<reference evidence="1 2" key="1">
    <citation type="submission" date="2019-02" db="EMBL/GenBank/DDBJ databases">
        <title>Deep-cultivation of Planctomycetes and their phenomic and genomic characterization uncovers novel biology.</title>
        <authorList>
            <person name="Wiegand S."/>
            <person name="Jogler M."/>
            <person name="Boedeker C."/>
            <person name="Pinto D."/>
            <person name="Vollmers J."/>
            <person name="Rivas-Marin E."/>
            <person name="Kohn T."/>
            <person name="Peeters S.H."/>
            <person name="Heuer A."/>
            <person name="Rast P."/>
            <person name="Oberbeckmann S."/>
            <person name="Bunk B."/>
            <person name="Jeske O."/>
            <person name="Meyerdierks A."/>
            <person name="Storesund J.E."/>
            <person name="Kallscheuer N."/>
            <person name="Luecker S."/>
            <person name="Lage O.M."/>
            <person name="Pohl T."/>
            <person name="Merkel B.J."/>
            <person name="Hornburger P."/>
            <person name="Mueller R.-W."/>
            <person name="Bruemmer F."/>
            <person name="Labrenz M."/>
            <person name="Spormann A.M."/>
            <person name="Op den Camp H."/>
            <person name="Overmann J."/>
            <person name="Amann R."/>
            <person name="Jetten M.S.M."/>
            <person name="Mascher T."/>
            <person name="Medema M.H."/>
            <person name="Devos D.P."/>
            <person name="Kaster A.-K."/>
            <person name="Ovreas L."/>
            <person name="Rohde M."/>
            <person name="Galperin M.Y."/>
            <person name="Jogler C."/>
        </authorList>
    </citation>
    <scope>NUCLEOTIDE SEQUENCE [LARGE SCALE GENOMIC DNA]</scope>
    <source>
        <strain evidence="1 2">KS4</strain>
    </source>
</reference>
<proteinExistence type="predicted"/>
<accession>A0A517YWH9</accession>
<sequence>MSEKKGGRGIVALLGRLGLHGDGGEMLRRGEGDASNRWLGICWLCALEWRYLTVLNR</sequence>
<evidence type="ECO:0000313" key="1">
    <source>
        <dbReference type="EMBL" id="QDU34562.1"/>
    </source>
</evidence>
<organism evidence="1 2">
    <name type="scientific">Poriferisphaera corsica</name>
    <dbReference type="NCBI Taxonomy" id="2528020"/>
    <lineage>
        <taxon>Bacteria</taxon>
        <taxon>Pseudomonadati</taxon>
        <taxon>Planctomycetota</taxon>
        <taxon>Phycisphaerae</taxon>
        <taxon>Phycisphaerales</taxon>
        <taxon>Phycisphaeraceae</taxon>
        <taxon>Poriferisphaera</taxon>
    </lineage>
</organism>
<protein>
    <submittedName>
        <fullName evidence="1">Uncharacterized protein</fullName>
    </submittedName>
</protein>
<dbReference type="AlphaFoldDB" id="A0A517YWH9"/>
<gene>
    <name evidence="1" type="ORF">KS4_26320</name>
</gene>
<dbReference type="Proteomes" id="UP000317369">
    <property type="component" value="Chromosome"/>
</dbReference>
<dbReference type="KEGG" id="pcor:KS4_26320"/>
<evidence type="ECO:0000313" key="2">
    <source>
        <dbReference type="Proteomes" id="UP000317369"/>
    </source>
</evidence>
<keyword evidence="2" id="KW-1185">Reference proteome</keyword>
<dbReference type="EMBL" id="CP036425">
    <property type="protein sequence ID" value="QDU34562.1"/>
    <property type="molecule type" value="Genomic_DNA"/>
</dbReference>
<name>A0A517YWH9_9BACT</name>